<evidence type="ECO:0000256" key="3">
    <source>
        <dbReference type="ARBA" id="ARBA00022630"/>
    </source>
</evidence>
<dbReference type="InterPro" id="IPR007867">
    <property type="entry name" value="GMC_OxRtase_C"/>
</dbReference>
<dbReference type="Pfam" id="PF05199">
    <property type="entry name" value="GMC_oxred_C"/>
    <property type="match status" value="1"/>
</dbReference>
<keyword evidence="9" id="KW-1185">Reference proteome</keyword>
<dbReference type="InterPro" id="IPR036188">
    <property type="entry name" value="FAD/NAD-bd_sf"/>
</dbReference>
<proteinExistence type="inferred from homology"/>
<comment type="similarity">
    <text evidence="2">Belongs to the GMC oxidoreductase family.</text>
</comment>
<evidence type="ECO:0000313" key="9">
    <source>
        <dbReference type="Proteomes" id="UP000027195"/>
    </source>
</evidence>
<evidence type="ECO:0000256" key="6">
    <source>
        <dbReference type="SAM" id="Coils"/>
    </source>
</evidence>
<dbReference type="GO" id="GO:0016614">
    <property type="term" value="F:oxidoreductase activity, acting on CH-OH group of donors"/>
    <property type="evidence" value="ECO:0007669"/>
    <property type="project" value="InterPro"/>
</dbReference>
<keyword evidence="3" id="KW-0285">Flavoprotein</keyword>
<name>A0A067MI12_BOTB1</name>
<sequence>MADYLAAPAYGNASFHVRIGAKPPQASPANECGFPQPGVQSPSAYDATTPHYFVDKTTWDNIIDHGDFDDVVVGSGFCALAYVSEALKRDPFRKILMLERGEFWLPAHFQNLPLPFKAVLGGPSETFPWTLSPETYRIPEVKYLHGSCPFFGGRSTFWSAWCPIPSKDLMRGFPESLLATAYPEGAPSEGLNEFWANASSLLNVTKADKINNGTYSQLQRHIDQLLRDGKIPSVDYTEAGPLAVGNPVPTARVRFNKFSTPGPLLAIQDRQRKLYDQGKGSPLMIASNVTAKKMLFDGKKVVVLETSRGALCFPKGKTNVILAAGAIPNTTILLNSVKALQDRAGSRLTGHFLSHIAARFKIGQKLKDKIQAEVDELGGKDRLQMAASYVAGRDKSGLQYHVQVTALHSPNPLEDAEEAARQCPDYAAAATPQQLKDSEGYIVLVCATLGEFYEHNPNSWVRRNPQDPDPTTNVQVQLTLAKEDRELWDTMDDATYHAIKVMAGEEAGTLEYWHPYDTAGNGAWKSEQPNQADIRIPGAVHEASTLFVGPESERQASVDKDYKPFGTENVYVTGAALFPSAGSWNPTLTMCGYAQDLATKIVPKRNMEEIEKRMAERRAKVAEFVEKFGLQEKLSKRMKEAEEELRYEVNMQLLKELGLDQHFSEVSPQ</sequence>
<evidence type="ECO:0000259" key="7">
    <source>
        <dbReference type="Pfam" id="PF05199"/>
    </source>
</evidence>
<keyword evidence="4" id="KW-0274">FAD</keyword>
<feature type="coiled-coil region" evidence="6">
    <location>
        <begin position="607"/>
        <end position="651"/>
    </location>
</feature>
<keyword evidence="6" id="KW-0175">Coiled coil</keyword>
<evidence type="ECO:0000313" key="8">
    <source>
        <dbReference type="EMBL" id="KDQ11216.1"/>
    </source>
</evidence>
<comment type="cofactor">
    <cofactor evidence="1">
        <name>FAD</name>
        <dbReference type="ChEBI" id="CHEBI:57692"/>
    </cofactor>
</comment>
<dbReference type="SUPFAM" id="SSF51905">
    <property type="entry name" value="FAD/NAD(P)-binding domain"/>
    <property type="match status" value="1"/>
</dbReference>
<dbReference type="HOGENOM" id="CLU_494175_0_0_1"/>
<dbReference type="OrthoDB" id="167809at2759"/>
<protein>
    <recommendedName>
        <fullName evidence="7">Glucose-methanol-choline oxidoreductase C-terminal domain-containing protein</fullName>
    </recommendedName>
</protein>
<evidence type="ECO:0000256" key="2">
    <source>
        <dbReference type="ARBA" id="ARBA00010790"/>
    </source>
</evidence>
<dbReference type="EMBL" id="KL198060">
    <property type="protein sequence ID" value="KDQ11216.1"/>
    <property type="molecule type" value="Genomic_DNA"/>
</dbReference>
<evidence type="ECO:0000256" key="1">
    <source>
        <dbReference type="ARBA" id="ARBA00001974"/>
    </source>
</evidence>
<evidence type="ECO:0000256" key="4">
    <source>
        <dbReference type="ARBA" id="ARBA00022827"/>
    </source>
</evidence>
<dbReference type="PANTHER" id="PTHR42784">
    <property type="entry name" value="PYRANOSE 2-OXIDASE"/>
    <property type="match status" value="1"/>
</dbReference>
<accession>A0A067MI12</accession>
<organism evidence="8 9">
    <name type="scientific">Botryobasidium botryosum (strain FD-172 SS1)</name>
    <dbReference type="NCBI Taxonomy" id="930990"/>
    <lineage>
        <taxon>Eukaryota</taxon>
        <taxon>Fungi</taxon>
        <taxon>Dikarya</taxon>
        <taxon>Basidiomycota</taxon>
        <taxon>Agaricomycotina</taxon>
        <taxon>Agaricomycetes</taxon>
        <taxon>Cantharellales</taxon>
        <taxon>Botryobasidiaceae</taxon>
        <taxon>Botryobasidium</taxon>
    </lineage>
</organism>
<dbReference type="Proteomes" id="UP000027195">
    <property type="component" value="Unassembled WGS sequence"/>
</dbReference>
<feature type="domain" description="Glucose-methanol-choline oxidoreductase C-terminal" evidence="7">
    <location>
        <begin position="467"/>
        <end position="593"/>
    </location>
</feature>
<gene>
    <name evidence="8" type="ORF">BOTBODRAFT_35520</name>
</gene>
<evidence type="ECO:0000256" key="5">
    <source>
        <dbReference type="ARBA" id="ARBA00023002"/>
    </source>
</evidence>
<dbReference type="InterPro" id="IPR051473">
    <property type="entry name" value="P2Ox-like"/>
</dbReference>
<keyword evidence="5" id="KW-0560">Oxidoreductase</keyword>
<reference evidence="9" key="1">
    <citation type="journal article" date="2014" name="Proc. Natl. Acad. Sci. U.S.A.">
        <title>Extensive sampling of basidiomycete genomes demonstrates inadequacy of the white-rot/brown-rot paradigm for wood decay fungi.</title>
        <authorList>
            <person name="Riley R."/>
            <person name="Salamov A.A."/>
            <person name="Brown D.W."/>
            <person name="Nagy L.G."/>
            <person name="Floudas D."/>
            <person name="Held B.W."/>
            <person name="Levasseur A."/>
            <person name="Lombard V."/>
            <person name="Morin E."/>
            <person name="Otillar R."/>
            <person name="Lindquist E.A."/>
            <person name="Sun H."/>
            <person name="LaButti K.M."/>
            <person name="Schmutz J."/>
            <person name="Jabbour D."/>
            <person name="Luo H."/>
            <person name="Baker S.E."/>
            <person name="Pisabarro A.G."/>
            <person name="Walton J.D."/>
            <person name="Blanchette R.A."/>
            <person name="Henrissat B."/>
            <person name="Martin F."/>
            <person name="Cullen D."/>
            <person name="Hibbett D.S."/>
            <person name="Grigoriev I.V."/>
        </authorList>
    </citation>
    <scope>NUCLEOTIDE SEQUENCE [LARGE SCALE GENOMIC DNA]</scope>
    <source>
        <strain evidence="9">FD-172 SS1</strain>
    </source>
</reference>
<dbReference type="InParanoid" id="A0A067MI12"/>
<dbReference type="Gene3D" id="3.50.50.60">
    <property type="entry name" value="FAD/NAD(P)-binding domain"/>
    <property type="match status" value="2"/>
</dbReference>
<dbReference type="AlphaFoldDB" id="A0A067MI12"/>
<dbReference type="PANTHER" id="PTHR42784:SF1">
    <property type="entry name" value="PYRANOSE 2-OXIDASE"/>
    <property type="match status" value="1"/>
</dbReference>